<dbReference type="InterPro" id="IPR003594">
    <property type="entry name" value="HATPase_dom"/>
</dbReference>
<dbReference type="Pfam" id="PF08447">
    <property type="entry name" value="PAS_3"/>
    <property type="match status" value="2"/>
</dbReference>
<feature type="domain" description="PAC" evidence="18">
    <location>
        <begin position="745"/>
        <end position="798"/>
    </location>
</feature>
<sequence length="1369" mass="153515">MMKIGPSLLLRLFSKLRQLCYPLNQHSTPLLQFLHPLGIALLSVSLATGIKIALEPFISRESPFLVYFAAILVSAWFGGKRAGLMATLFAGLASGYLFLSPVYSLIESTLGQTFRLMLFLIEGAAMAIGIGSLQQAKQQSVQSARTAQRHLESFLQSEQRFHLLVDGIEDYGLYMLAPDGRVNSWNPGAKRLKGYAAEEIIGKHFSCFYPPEAVAEGQPERDLKQAEEQGRLEQEGERLRKDGTRFWVHEVITPLYDNPGNLYGFSKISRDITQSKRAKAALKASEQQFKTLAESTVEGIFFYEGDRMIAVNPSLEKIFGYDPDELIEQPLTYIFTEETVALMLADGQWTEEGSSEAVGIKKDGTTITLETVIQPTLYLGRSVWMASVRDISDRKRAGAELQQTLKELSDFQLALDKSAIVVTTDAKGTIQYVNDKFIQISQYSRSELLGQSHYMVNSSYHPKEFFINLWVTIARGEVWRGEIKNRAKDGTFYWVDTVIVPFLDSHGKPFQYLAIRYDITQRKQAEEARGDSEKRFRDMADTAPVLLWIADRQGQWTFLNKWGLNFIGALLEADPDLNHRDRIHPEDQLQCILSYQQAVKASQPFTQEYRLQRADGAYRWMLETGVPRLNAEGNLVGFIGSAIDITPLKQAEAERIKLLQLEQTARSQAEASEQYYRFLSEAIPQMVWTALPDGTVDYLSERWSDYTGLSVAELLGWGWELIMHPDDLSECRERWTACVENGEPYEIEVRMRRGCDGAYRWHLGLAVPMRDHQGEIVKWFGTNTDIHERKQAQQERMELLEREKAARILSERATTMVHRLQAIMDVAIAPLSLHDLLQELLDRLTVVLEVDAAVILLVNEDQTALIVTATKGLDLQQPLYPNIPIPMGLGFSGQIAQTRQPMKIECNAHAQVISPLFRDKKIESIMGAPMLLQDRVLGVLHVSTESPREFMAEDVYLLQLVADRVALAIDRANLYEAQQQARDRAEKANRLKDEFLAIVSHELRTPLNSILGWAQLLRARTLKEETQQKALETIERNAKHQVNLIDDILDVSRIMQGKIRLTRVPLYLETLVEQAIATLTPAALAKSIEIHTLFNSTGQPILGDSSRLHQIVWNLLSNAVKFTPNGGRVTVAIEQVGNHLEFRVQDTGIGISSEFLPHVFEGFRQANSSSTRSHGGLGLGLTIVRYLVELHGGTVHAFSQAEDAGSTFTVALPIGVSQNSPLDPDSMTWDEKTIGHCPLNLAGLKVLVVDDDRDTGEMIAQVLAEYGVKTTVVLSAAEALAATERSRHDILICDIGMPDEDGYVLIRKIRQREAGYCKPIAAIALTAFAREEDRQQALLAGFHLHVAKPVEPMKLATALAEIAKQTGLI</sequence>
<dbReference type="PROSITE" id="PS50112">
    <property type="entry name" value="PAS"/>
    <property type="match status" value="4"/>
</dbReference>
<evidence type="ECO:0000256" key="14">
    <source>
        <dbReference type="SAM" id="Phobius"/>
    </source>
</evidence>
<dbReference type="SUPFAM" id="SSF47384">
    <property type="entry name" value="Homodimeric domain of signal transducing histidine kinase"/>
    <property type="match status" value="1"/>
</dbReference>
<feature type="modified residue" description="4-aspartylphosphate" evidence="13">
    <location>
        <position position="1294"/>
    </location>
</feature>
<dbReference type="InterPro" id="IPR005467">
    <property type="entry name" value="His_kinase_dom"/>
</dbReference>
<dbReference type="Gene3D" id="3.30.450.40">
    <property type="match status" value="1"/>
</dbReference>
<dbReference type="InterPro" id="IPR029016">
    <property type="entry name" value="GAF-like_dom_sf"/>
</dbReference>
<feature type="domain" description="PAC" evidence="18">
    <location>
        <begin position="605"/>
        <end position="657"/>
    </location>
</feature>
<keyword evidence="7" id="KW-0547">Nucleotide-binding</keyword>
<organism evidence="19 20">
    <name type="scientific">Phormidium pseudopriestleyi FRX01</name>
    <dbReference type="NCBI Taxonomy" id="1759528"/>
    <lineage>
        <taxon>Bacteria</taxon>
        <taxon>Bacillati</taxon>
        <taxon>Cyanobacteriota</taxon>
        <taxon>Cyanophyceae</taxon>
        <taxon>Oscillatoriophycideae</taxon>
        <taxon>Oscillatoriales</taxon>
        <taxon>Oscillatoriaceae</taxon>
        <taxon>Phormidium</taxon>
    </lineage>
</organism>
<keyword evidence="8" id="KW-0418">Kinase</keyword>
<feature type="transmembrane region" description="Helical" evidence="14">
    <location>
        <begin position="34"/>
        <end position="54"/>
    </location>
</feature>
<evidence type="ECO:0000259" key="18">
    <source>
        <dbReference type="PROSITE" id="PS50113"/>
    </source>
</evidence>
<dbReference type="InterPro" id="IPR004358">
    <property type="entry name" value="Sig_transdc_His_kin-like_C"/>
</dbReference>
<dbReference type="CDD" id="cd00082">
    <property type="entry name" value="HisKA"/>
    <property type="match status" value="1"/>
</dbReference>
<dbReference type="SMART" id="SM00086">
    <property type="entry name" value="PAC"/>
    <property type="match status" value="5"/>
</dbReference>
<evidence type="ECO:0000313" key="20">
    <source>
        <dbReference type="Proteomes" id="UP000664844"/>
    </source>
</evidence>
<dbReference type="InterPro" id="IPR025201">
    <property type="entry name" value="KdpD_TM"/>
</dbReference>
<dbReference type="Gene3D" id="3.30.565.10">
    <property type="entry name" value="Histidine kinase-like ATPase, C-terminal domain"/>
    <property type="match status" value="1"/>
</dbReference>
<dbReference type="Pfam" id="PF02518">
    <property type="entry name" value="HATPase_c"/>
    <property type="match status" value="1"/>
</dbReference>
<dbReference type="Pfam" id="PF13185">
    <property type="entry name" value="GAF_2"/>
    <property type="match status" value="1"/>
</dbReference>
<evidence type="ECO:0000256" key="13">
    <source>
        <dbReference type="PROSITE-ProRule" id="PRU00169"/>
    </source>
</evidence>
<dbReference type="SMART" id="SM00388">
    <property type="entry name" value="HisKA"/>
    <property type="match status" value="1"/>
</dbReference>
<dbReference type="PROSITE" id="PS50110">
    <property type="entry name" value="RESPONSE_REGULATORY"/>
    <property type="match status" value="1"/>
</dbReference>
<dbReference type="Gene3D" id="3.40.50.2300">
    <property type="match status" value="1"/>
</dbReference>
<dbReference type="Pfam" id="PF00072">
    <property type="entry name" value="Response_reg"/>
    <property type="match status" value="1"/>
</dbReference>
<evidence type="ECO:0000259" key="16">
    <source>
        <dbReference type="PROSITE" id="PS50110"/>
    </source>
</evidence>
<dbReference type="Pfam" id="PF13426">
    <property type="entry name" value="PAS_9"/>
    <property type="match status" value="3"/>
</dbReference>
<evidence type="ECO:0000256" key="2">
    <source>
        <dbReference type="ARBA" id="ARBA00004141"/>
    </source>
</evidence>
<dbReference type="SMART" id="SM00448">
    <property type="entry name" value="REC"/>
    <property type="match status" value="1"/>
</dbReference>
<feature type="domain" description="Response regulatory" evidence="16">
    <location>
        <begin position="1245"/>
        <end position="1363"/>
    </location>
</feature>
<feature type="domain" description="Histidine kinase" evidence="15">
    <location>
        <begin position="998"/>
        <end position="1216"/>
    </location>
</feature>
<feature type="domain" description="PAS" evidence="17">
    <location>
        <begin position="421"/>
        <end position="464"/>
    </location>
</feature>
<evidence type="ECO:0000256" key="4">
    <source>
        <dbReference type="ARBA" id="ARBA00022553"/>
    </source>
</evidence>
<keyword evidence="5" id="KW-0808">Transferase</keyword>
<feature type="domain" description="PAC" evidence="18">
    <location>
        <begin position="232"/>
        <end position="284"/>
    </location>
</feature>
<dbReference type="InterPro" id="IPR000700">
    <property type="entry name" value="PAS-assoc_C"/>
</dbReference>
<dbReference type="SUPFAM" id="SSF55781">
    <property type="entry name" value="GAF domain-like"/>
    <property type="match status" value="1"/>
</dbReference>
<dbReference type="PANTHER" id="PTHR43547">
    <property type="entry name" value="TWO-COMPONENT HISTIDINE KINASE"/>
    <property type="match status" value="1"/>
</dbReference>
<feature type="transmembrane region" description="Helical" evidence="14">
    <location>
        <begin position="61"/>
        <end position="78"/>
    </location>
</feature>
<name>A0ABS3FWK9_9CYAN</name>
<evidence type="ECO:0000256" key="1">
    <source>
        <dbReference type="ARBA" id="ARBA00000085"/>
    </source>
</evidence>
<dbReference type="Pfam" id="PF00512">
    <property type="entry name" value="HisKA"/>
    <property type="match status" value="1"/>
</dbReference>
<evidence type="ECO:0000256" key="8">
    <source>
        <dbReference type="ARBA" id="ARBA00022777"/>
    </source>
</evidence>
<keyword evidence="4 13" id="KW-0597">Phosphoprotein</keyword>
<evidence type="ECO:0000259" key="15">
    <source>
        <dbReference type="PROSITE" id="PS50109"/>
    </source>
</evidence>
<evidence type="ECO:0000256" key="12">
    <source>
        <dbReference type="ARBA" id="ARBA00023136"/>
    </source>
</evidence>
<evidence type="ECO:0000256" key="9">
    <source>
        <dbReference type="ARBA" id="ARBA00022840"/>
    </source>
</evidence>
<dbReference type="InterPro" id="IPR035965">
    <property type="entry name" value="PAS-like_dom_sf"/>
</dbReference>
<proteinExistence type="predicted"/>
<dbReference type="SMART" id="SM00091">
    <property type="entry name" value="PAS"/>
    <property type="match status" value="5"/>
</dbReference>
<evidence type="ECO:0000256" key="7">
    <source>
        <dbReference type="ARBA" id="ARBA00022741"/>
    </source>
</evidence>
<evidence type="ECO:0000259" key="17">
    <source>
        <dbReference type="PROSITE" id="PS50112"/>
    </source>
</evidence>
<dbReference type="SMART" id="SM00387">
    <property type="entry name" value="HATPase_c"/>
    <property type="match status" value="1"/>
</dbReference>
<dbReference type="InterPro" id="IPR036890">
    <property type="entry name" value="HATPase_C_sf"/>
</dbReference>
<feature type="transmembrane region" description="Helical" evidence="14">
    <location>
        <begin position="113"/>
        <end position="133"/>
    </location>
</feature>
<evidence type="ECO:0000256" key="11">
    <source>
        <dbReference type="ARBA" id="ARBA00023012"/>
    </source>
</evidence>
<dbReference type="PROSITE" id="PS50113">
    <property type="entry name" value="PAC"/>
    <property type="match status" value="4"/>
</dbReference>
<dbReference type="InterPro" id="IPR001789">
    <property type="entry name" value="Sig_transdc_resp-reg_receiver"/>
</dbReference>
<dbReference type="CDD" id="cd16922">
    <property type="entry name" value="HATPase_EvgS-ArcB-TorS-like"/>
    <property type="match status" value="1"/>
</dbReference>
<dbReference type="InterPro" id="IPR011006">
    <property type="entry name" value="CheY-like_superfamily"/>
</dbReference>
<dbReference type="PRINTS" id="PR00344">
    <property type="entry name" value="BCTRLSENSOR"/>
</dbReference>
<dbReference type="InterPro" id="IPR000014">
    <property type="entry name" value="PAS"/>
</dbReference>
<feature type="domain" description="PAC" evidence="18">
    <location>
        <begin position="479"/>
        <end position="531"/>
    </location>
</feature>
<feature type="transmembrane region" description="Helical" evidence="14">
    <location>
        <begin position="84"/>
        <end position="106"/>
    </location>
</feature>
<keyword evidence="11" id="KW-0902">Two-component regulatory system</keyword>
<dbReference type="SUPFAM" id="SSF52172">
    <property type="entry name" value="CheY-like"/>
    <property type="match status" value="1"/>
</dbReference>
<dbReference type="Pfam" id="PF13493">
    <property type="entry name" value="DUF4118"/>
    <property type="match status" value="1"/>
</dbReference>
<dbReference type="NCBIfam" id="TIGR00229">
    <property type="entry name" value="sensory_box"/>
    <property type="match status" value="5"/>
</dbReference>
<keyword evidence="6 14" id="KW-0812">Transmembrane</keyword>
<comment type="caution">
    <text evidence="19">The sequence shown here is derived from an EMBL/GenBank/DDBJ whole genome shotgun (WGS) entry which is preliminary data.</text>
</comment>
<dbReference type="CDD" id="cd17580">
    <property type="entry name" value="REC_2_DhkD-like"/>
    <property type="match status" value="1"/>
</dbReference>
<dbReference type="Gene3D" id="1.10.287.130">
    <property type="match status" value="1"/>
</dbReference>
<dbReference type="CDD" id="cd00130">
    <property type="entry name" value="PAS"/>
    <property type="match status" value="5"/>
</dbReference>
<comment type="subcellular location">
    <subcellularLocation>
        <location evidence="2">Membrane</location>
        <topology evidence="2">Multi-pass membrane protein</topology>
    </subcellularLocation>
</comment>
<dbReference type="Gene3D" id="3.30.450.20">
    <property type="entry name" value="PAS domain"/>
    <property type="match status" value="5"/>
</dbReference>
<evidence type="ECO:0000256" key="3">
    <source>
        <dbReference type="ARBA" id="ARBA00012438"/>
    </source>
</evidence>
<accession>A0ABS3FWK9</accession>
<dbReference type="EMBL" id="JAFLQW010000548">
    <property type="protein sequence ID" value="MBO0351463.1"/>
    <property type="molecule type" value="Genomic_DNA"/>
</dbReference>
<dbReference type="Gene3D" id="1.20.120.620">
    <property type="entry name" value="Backbone structure of the membrane domain of e. Coli histidine kinase receptor kdpd"/>
    <property type="match status" value="1"/>
</dbReference>
<comment type="catalytic activity">
    <reaction evidence="1">
        <text>ATP + protein L-histidine = ADP + protein N-phospho-L-histidine.</text>
        <dbReference type="EC" id="2.7.13.3"/>
    </reaction>
</comment>
<dbReference type="Proteomes" id="UP000664844">
    <property type="component" value="Unassembled WGS sequence"/>
</dbReference>
<feature type="domain" description="PAS" evidence="17">
    <location>
        <begin position="285"/>
        <end position="329"/>
    </location>
</feature>
<keyword evidence="10 14" id="KW-1133">Transmembrane helix</keyword>
<dbReference type="PROSITE" id="PS50109">
    <property type="entry name" value="HIS_KIN"/>
    <property type="match status" value="1"/>
</dbReference>
<dbReference type="InterPro" id="IPR038318">
    <property type="entry name" value="KdpD_sf"/>
</dbReference>
<dbReference type="PANTHER" id="PTHR43547:SF2">
    <property type="entry name" value="HYBRID SIGNAL TRANSDUCTION HISTIDINE KINASE C"/>
    <property type="match status" value="1"/>
</dbReference>
<dbReference type="InterPro" id="IPR001610">
    <property type="entry name" value="PAC"/>
</dbReference>
<dbReference type="EC" id="2.7.13.3" evidence="3"/>
<keyword evidence="9" id="KW-0067">ATP-binding</keyword>
<evidence type="ECO:0000256" key="10">
    <source>
        <dbReference type="ARBA" id="ARBA00022989"/>
    </source>
</evidence>
<dbReference type="RefSeq" id="WP_207089902.1">
    <property type="nucleotide sequence ID" value="NZ_JAFLQW010000548.1"/>
</dbReference>
<dbReference type="SUPFAM" id="SSF55785">
    <property type="entry name" value="PYP-like sensor domain (PAS domain)"/>
    <property type="match status" value="5"/>
</dbReference>
<reference evidence="19 20" key="1">
    <citation type="submission" date="2021-03" db="EMBL/GenBank/DDBJ databases">
        <title>Metabolic Capacity of the Antarctic Cyanobacterium Phormidium pseudopriestleyi that Sustains Oxygenic Photosynthesis in the Presence of Hydrogen Sulfide.</title>
        <authorList>
            <person name="Lumian J.E."/>
            <person name="Jungblut A.D."/>
            <person name="Dillon M.L."/>
            <person name="Hawes I."/>
            <person name="Doran P.T."/>
            <person name="Mackey T.J."/>
            <person name="Dick G.J."/>
            <person name="Grettenberger C.L."/>
            <person name="Sumner D.Y."/>
        </authorList>
    </citation>
    <scope>NUCLEOTIDE SEQUENCE [LARGE SCALE GENOMIC DNA]</scope>
    <source>
        <strain evidence="19 20">FRX01</strain>
    </source>
</reference>
<gene>
    <name evidence="19" type="ORF">J0895_20755</name>
</gene>
<evidence type="ECO:0000313" key="19">
    <source>
        <dbReference type="EMBL" id="MBO0351463.1"/>
    </source>
</evidence>
<dbReference type="InterPro" id="IPR036097">
    <property type="entry name" value="HisK_dim/P_sf"/>
</dbReference>
<protein>
    <recommendedName>
        <fullName evidence="3">histidine kinase</fullName>
        <ecNumber evidence="3">2.7.13.3</ecNumber>
    </recommendedName>
</protein>
<dbReference type="InterPro" id="IPR013655">
    <property type="entry name" value="PAS_fold_3"/>
</dbReference>
<dbReference type="InterPro" id="IPR003018">
    <property type="entry name" value="GAF"/>
</dbReference>
<evidence type="ECO:0000256" key="6">
    <source>
        <dbReference type="ARBA" id="ARBA00022692"/>
    </source>
</evidence>
<evidence type="ECO:0000256" key="5">
    <source>
        <dbReference type="ARBA" id="ARBA00022679"/>
    </source>
</evidence>
<feature type="domain" description="PAS" evidence="17">
    <location>
        <begin position="157"/>
        <end position="230"/>
    </location>
</feature>
<dbReference type="InterPro" id="IPR003661">
    <property type="entry name" value="HisK_dim/P_dom"/>
</dbReference>
<feature type="domain" description="PAS" evidence="17">
    <location>
        <begin position="672"/>
        <end position="742"/>
    </location>
</feature>
<dbReference type="SMART" id="SM00065">
    <property type="entry name" value="GAF"/>
    <property type="match status" value="1"/>
</dbReference>
<keyword evidence="12 14" id="KW-0472">Membrane</keyword>
<dbReference type="SUPFAM" id="SSF55874">
    <property type="entry name" value="ATPase domain of HSP90 chaperone/DNA topoisomerase II/histidine kinase"/>
    <property type="match status" value="1"/>
</dbReference>
<keyword evidence="20" id="KW-1185">Reference proteome</keyword>